<dbReference type="RefSeq" id="WP_165296684.1">
    <property type="nucleotide sequence ID" value="NZ_JAAKZZ010000005.1"/>
</dbReference>
<dbReference type="InterPro" id="IPR008775">
    <property type="entry name" value="Phytyl_CoA_dOase-like"/>
</dbReference>
<evidence type="ECO:0000313" key="2">
    <source>
        <dbReference type="Proteomes" id="UP000477722"/>
    </source>
</evidence>
<gene>
    <name evidence="1" type="ORF">G5C65_01290</name>
</gene>
<protein>
    <submittedName>
        <fullName evidence="1">Phytanoyl-CoA dioxygenase family protein</fullName>
    </submittedName>
</protein>
<dbReference type="Gene3D" id="2.60.120.620">
    <property type="entry name" value="q2cbj1_9rhob like domain"/>
    <property type="match status" value="1"/>
</dbReference>
<dbReference type="Proteomes" id="UP000477722">
    <property type="component" value="Unassembled WGS sequence"/>
</dbReference>
<organism evidence="1 2">
    <name type="scientific">Streptomyces boncukensis</name>
    <dbReference type="NCBI Taxonomy" id="2711219"/>
    <lineage>
        <taxon>Bacteria</taxon>
        <taxon>Bacillati</taxon>
        <taxon>Actinomycetota</taxon>
        <taxon>Actinomycetes</taxon>
        <taxon>Kitasatosporales</taxon>
        <taxon>Streptomycetaceae</taxon>
        <taxon>Streptomyces</taxon>
    </lineage>
</organism>
<dbReference type="GO" id="GO:0016706">
    <property type="term" value="F:2-oxoglutarate-dependent dioxygenase activity"/>
    <property type="evidence" value="ECO:0007669"/>
    <property type="project" value="UniProtKB-ARBA"/>
</dbReference>
<comment type="caution">
    <text evidence="1">The sequence shown here is derived from an EMBL/GenBank/DDBJ whole genome shotgun (WGS) entry which is preliminary data.</text>
</comment>
<dbReference type="PANTHER" id="PTHR37563:SF2">
    <property type="entry name" value="PHYTANOYL-COA DIOXYGENASE FAMILY PROTEIN (AFU_ORTHOLOGUE AFUA_2G03330)"/>
    <property type="match status" value="1"/>
</dbReference>
<dbReference type="InterPro" id="IPR051961">
    <property type="entry name" value="Fungal_Metabolite_Diox"/>
</dbReference>
<dbReference type="PANTHER" id="PTHR37563">
    <property type="entry name" value="PHYTANOYL-COA DIOXYGENASE FAMILY PROTEIN (AFU_ORTHOLOGUE AFUA_2G03330)"/>
    <property type="match status" value="1"/>
</dbReference>
<accession>A0A6G4WP31</accession>
<dbReference type="AlphaFoldDB" id="A0A6G4WP31"/>
<keyword evidence="1" id="KW-0560">Oxidoreductase</keyword>
<dbReference type="SUPFAM" id="SSF51197">
    <property type="entry name" value="Clavaminate synthase-like"/>
    <property type="match status" value="1"/>
</dbReference>
<name>A0A6G4WP31_9ACTN</name>
<dbReference type="EMBL" id="JAAKZZ010000005">
    <property type="protein sequence ID" value="NGO67019.1"/>
    <property type="molecule type" value="Genomic_DNA"/>
</dbReference>
<dbReference type="Pfam" id="PF05721">
    <property type="entry name" value="PhyH"/>
    <property type="match status" value="1"/>
</dbReference>
<keyword evidence="2" id="KW-1185">Reference proteome</keyword>
<proteinExistence type="predicted"/>
<keyword evidence="1" id="KW-0223">Dioxygenase</keyword>
<reference evidence="1 2" key="1">
    <citation type="submission" date="2020-02" db="EMBL/GenBank/DDBJ databases">
        <title>Whole-genome analyses of novel actinobacteria.</title>
        <authorList>
            <person name="Sahin N."/>
            <person name="Tatar D."/>
        </authorList>
    </citation>
    <scope>NUCLEOTIDE SEQUENCE [LARGE SCALE GENOMIC DNA]</scope>
    <source>
        <strain evidence="1 2">SB3404</strain>
    </source>
</reference>
<evidence type="ECO:0000313" key="1">
    <source>
        <dbReference type="EMBL" id="NGO67019.1"/>
    </source>
</evidence>
<sequence>MTTAEYATRISVDVQKQGYAVWPGFLDGPTTEQLQEQATRLARGVHANHYPKSTRVWDLFRHGEAFVDLLADPPLKVVLDELLGEHHLVSDFSLNVVHPGQPVDGWHIDYPYNEMPTLVSGSLLGLQCVLALSPFHSTNGATELVPGSHTMNSPPEPKRISDQVVFDAKPGSLLIMAAATWHRSGFNASSHPRSAALLSFVERWVRPMGDPPESGPWGRTQVLRTLLGMQRPPETINGVPI</sequence>